<evidence type="ECO:0000313" key="2">
    <source>
        <dbReference type="EMBL" id="MBF8435512.1"/>
    </source>
</evidence>
<dbReference type="Pfam" id="PF07460">
    <property type="entry name" value="NUMOD3"/>
    <property type="match status" value="1"/>
</dbReference>
<keyword evidence="3" id="KW-1185">Reference proteome</keyword>
<dbReference type="Proteomes" id="UP000621436">
    <property type="component" value="Unassembled WGS sequence"/>
</dbReference>
<dbReference type="InterPro" id="IPR003611">
    <property type="entry name" value="NUMOD3"/>
</dbReference>
<proteinExistence type="predicted"/>
<gene>
    <name evidence="2" type="ORF">I0Q91_00340</name>
</gene>
<evidence type="ECO:0000259" key="1">
    <source>
        <dbReference type="SMART" id="SM00496"/>
    </source>
</evidence>
<dbReference type="SMART" id="SM00496">
    <property type="entry name" value="IENR2"/>
    <property type="match status" value="1"/>
</dbReference>
<comment type="caution">
    <text evidence="2">The sequence shown here is derived from an EMBL/GenBank/DDBJ whole genome shotgun (WGS) entry which is preliminary data.</text>
</comment>
<reference evidence="2" key="1">
    <citation type="submission" date="2020-11" db="EMBL/GenBank/DDBJ databases">
        <title>Halonatronomonas betainensis gen. nov., sp. nov. a novel haloalkaliphilic representative of the family Halanaerobiacae capable of betaine degradation.</title>
        <authorList>
            <person name="Boltyanskaya Y."/>
            <person name="Kevbrin V."/>
            <person name="Detkova E."/>
            <person name="Grouzdev D.S."/>
            <person name="Koziaeva V."/>
            <person name="Zhilina T."/>
        </authorList>
    </citation>
    <scope>NUCLEOTIDE SEQUENCE</scope>
    <source>
        <strain evidence="2">Z-7014</strain>
    </source>
</reference>
<dbReference type="AlphaFoldDB" id="A0A931AND8"/>
<dbReference type="EMBL" id="JADPIE010000001">
    <property type="protein sequence ID" value="MBF8435512.1"/>
    <property type="molecule type" value="Genomic_DNA"/>
</dbReference>
<protein>
    <recommendedName>
        <fullName evidence="1">Nuclease associated modular domain-containing protein</fullName>
    </recommendedName>
</protein>
<dbReference type="Gene3D" id="1.10.10.60">
    <property type="entry name" value="Homeodomain-like"/>
    <property type="match status" value="1"/>
</dbReference>
<accession>A0A931AND8</accession>
<dbReference type="RefSeq" id="WP_270452138.1">
    <property type="nucleotide sequence ID" value="NZ_JADPIE010000001.1"/>
</dbReference>
<dbReference type="GO" id="GO:0003677">
    <property type="term" value="F:DNA binding"/>
    <property type="evidence" value="ECO:0007669"/>
    <property type="project" value="InterPro"/>
</dbReference>
<sequence>MINKEELEELYWGEPGTEMGTYIIADKLGCSQSTIYRHFKKYNIPVRPPTTESNECMTKASVETSSRKFKELYESGMLDIPVMSGENSPNYGKKASVETRKKMSEARTKYCNTNPLDKDIALEIYDLYKNTDISLESLKDKYKRSMKIIHSIVSCKHWTTKDLTPISKPCGQKGISHPKAIIDKKTALKIFDDYKTSNLKKKELANNYGVSYKIVHQIVNCKHWTTRDLTPIPITTENNGIYHHRSKINKETGLEIYKKYKNSDLTQKDLAKEYGVHISTIGFIIRCTHWTTKDLTPISKTSSQKGISHPKAIIDKKTALKIYNDYKTSNLKKKELANNYGVSYNIVYQIANCKHWTTRDLTPIPNTTENKGVYNHSAKIDKEAGLEIYNKYKNNNIKKKVLANDYGVSVRTIGLIINCKHWTTEHLLDD</sequence>
<evidence type="ECO:0000313" key="3">
    <source>
        <dbReference type="Proteomes" id="UP000621436"/>
    </source>
</evidence>
<dbReference type="SUPFAM" id="SSF64496">
    <property type="entry name" value="DNA-binding domain of intron-encoded endonucleases"/>
    <property type="match status" value="1"/>
</dbReference>
<organism evidence="2 3">
    <name type="scientific">Halonatronomonas betaini</name>
    <dbReference type="NCBI Taxonomy" id="2778430"/>
    <lineage>
        <taxon>Bacteria</taxon>
        <taxon>Bacillati</taxon>
        <taxon>Bacillota</taxon>
        <taxon>Clostridia</taxon>
        <taxon>Halanaerobiales</taxon>
        <taxon>Halarsenatibacteraceae</taxon>
        <taxon>Halonatronomonas</taxon>
    </lineage>
</organism>
<name>A0A931AND8_9FIRM</name>
<feature type="domain" description="Nuclease associated modular" evidence="1">
    <location>
        <begin position="91"/>
        <end position="107"/>
    </location>
</feature>